<dbReference type="SUPFAM" id="SSF53474">
    <property type="entry name" value="alpha/beta-Hydrolases"/>
    <property type="match status" value="1"/>
</dbReference>
<dbReference type="EMBL" id="JAVHJV010000012">
    <property type="protein sequence ID" value="KAK5938639.1"/>
    <property type="molecule type" value="Genomic_DNA"/>
</dbReference>
<evidence type="ECO:0000313" key="4">
    <source>
        <dbReference type="Proteomes" id="UP001334248"/>
    </source>
</evidence>
<keyword evidence="4" id="KW-1185">Reference proteome</keyword>
<dbReference type="InterPro" id="IPR050309">
    <property type="entry name" value="Type-B_Carboxylest/Lipase"/>
</dbReference>
<name>A0ABR0RDC9_9EURO</name>
<protein>
    <recommendedName>
        <fullName evidence="2">Carboxylesterase type B domain-containing protein</fullName>
    </recommendedName>
</protein>
<keyword evidence="1" id="KW-0732">Signal</keyword>
<dbReference type="GeneID" id="90002279"/>
<dbReference type="Pfam" id="PF00135">
    <property type="entry name" value="COesterase"/>
    <property type="match status" value="1"/>
</dbReference>
<dbReference type="Gene3D" id="3.40.50.1820">
    <property type="entry name" value="alpha/beta hydrolase"/>
    <property type="match status" value="1"/>
</dbReference>
<evidence type="ECO:0000256" key="1">
    <source>
        <dbReference type="SAM" id="SignalP"/>
    </source>
</evidence>
<accession>A0ABR0RDC9</accession>
<proteinExistence type="predicted"/>
<evidence type="ECO:0000313" key="3">
    <source>
        <dbReference type="EMBL" id="KAK5938639.1"/>
    </source>
</evidence>
<evidence type="ECO:0000259" key="2">
    <source>
        <dbReference type="Pfam" id="PF00135"/>
    </source>
</evidence>
<gene>
    <name evidence="3" type="ORF">PMZ80_008830</name>
</gene>
<organism evidence="3 4">
    <name type="scientific">Knufia obscura</name>
    <dbReference type="NCBI Taxonomy" id="1635080"/>
    <lineage>
        <taxon>Eukaryota</taxon>
        <taxon>Fungi</taxon>
        <taxon>Dikarya</taxon>
        <taxon>Ascomycota</taxon>
        <taxon>Pezizomycotina</taxon>
        <taxon>Eurotiomycetes</taxon>
        <taxon>Chaetothyriomycetidae</taxon>
        <taxon>Chaetothyriales</taxon>
        <taxon>Trichomeriaceae</taxon>
        <taxon>Knufia</taxon>
    </lineage>
</organism>
<dbReference type="InterPro" id="IPR029058">
    <property type="entry name" value="AB_hydrolase_fold"/>
</dbReference>
<sequence length="619" mass="66662">MLTSVVFSLALAAVVTARPQAYDSQPFVKALRARQAPTNATGLEVDLGYAIYRGSANSSTNLNVFKGIRFAAPPTGNLRWQAPVAPPVDRAAPMDASTDGSQCPQAPDASYSISAVDNSRSSEDCLFLNVYSPGNVTGPLPVLVWIHGGGYGAGNASQDLAPIINGNDNQFVGVTIQYRLGAFGFLSSDEIYRNGVVNAGILDQHFALQWVQQYISQFNGDPRRVTISGESAGGGSVMLQAMAYGGSLGESLFTNLIAASPYLPMQYRYPDWIPTQSYFAFAAKAGCFQGLPYGANGSSPIFDCLVSKDTETLVNASSTIAQSGTYGTWAFLPVTDDVFVQDRPSRQLLKKKVNGLNILSGNNANEGPGFVPQQIENEDDLVAWLRLTFPLFSNNDIAKILLYYPSSNDTAPSMPSYATNGESGPTAVNQSTVGTGQQQRANNIYAETTFVCPSYWLAEAYSDTNFGEGRAYKYQFSVVPATHANDVAGYFGRTDSTSDLFSASFSRAFKQIWGNFVVNNDPSISQAVAMGETNGTYAHSSGENPAVNWPPFSIYNPYQVDLNQTGGQFKTIPYNGLNISADSGQGAVNDFRLVNAYTWEGGRGIRCDFWRSMGDLVPE</sequence>
<feature type="domain" description="Carboxylesterase type B" evidence="2">
    <location>
        <begin position="54"/>
        <end position="552"/>
    </location>
</feature>
<comment type="caution">
    <text evidence="3">The sequence shown here is derived from an EMBL/GenBank/DDBJ whole genome shotgun (WGS) entry which is preliminary data.</text>
</comment>
<reference evidence="3 4" key="1">
    <citation type="journal article" date="2023" name="Res Sq">
        <title>Genomic and morphological characterization of Knufia obscura isolated from the Mars 2020 spacecraft assembly facility.</title>
        <authorList>
            <person name="Chander A.M."/>
            <person name="Teixeira M.M."/>
            <person name="Singh N.K."/>
            <person name="Williams M.P."/>
            <person name="Parker C.W."/>
            <person name="Leo P."/>
            <person name="Stajich J.E."/>
            <person name="Torok T."/>
            <person name="Tighe S."/>
            <person name="Mason C.E."/>
            <person name="Venkateswaran K."/>
        </authorList>
    </citation>
    <scope>NUCLEOTIDE SEQUENCE [LARGE SCALE GENOMIC DNA]</scope>
    <source>
        <strain evidence="3 4">CCFEE 5817</strain>
    </source>
</reference>
<dbReference type="InterPro" id="IPR019819">
    <property type="entry name" value="Carboxylesterase_B_CS"/>
</dbReference>
<dbReference type="Proteomes" id="UP001334248">
    <property type="component" value="Unassembled WGS sequence"/>
</dbReference>
<feature type="chain" id="PRO_5046931359" description="Carboxylesterase type B domain-containing protein" evidence="1">
    <location>
        <begin position="18"/>
        <end position="619"/>
    </location>
</feature>
<dbReference type="InterPro" id="IPR002018">
    <property type="entry name" value="CarbesteraseB"/>
</dbReference>
<dbReference type="PANTHER" id="PTHR11559">
    <property type="entry name" value="CARBOXYLESTERASE"/>
    <property type="match status" value="1"/>
</dbReference>
<feature type="signal peptide" evidence="1">
    <location>
        <begin position="1"/>
        <end position="17"/>
    </location>
</feature>
<dbReference type="PROSITE" id="PS00941">
    <property type="entry name" value="CARBOXYLESTERASE_B_2"/>
    <property type="match status" value="1"/>
</dbReference>
<dbReference type="RefSeq" id="XP_064726729.1">
    <property type="nucleotide sequence ID" value="XM_064877227.1"/>
</dbReference>